<reference evidence="2" key="1">
    <citation type="journal article" date="2022" name="Nat. Commun.">
        <title>Chromosome evolution and the genetic basis of agronomically important traits in greater yam.</title>
        <authorList>
            <person name="Bredeson J.V."/>
            <person name="Lyons J.B."/>
            <person name="Oniyinde I.O."/>
            <person name="Okereke N.R."/>
            <person name="Kolade O."/>
            <person name="Nnabue I."/>
            <person name="Nwadili C.O."/>
            <person name="Hribova E."/>
            <person name="Parker M."/>
            <person name="Nwogha J."/>
            <person name="Shu S."/>
            <person name="Carlson J."/>
            <person name="Kariba R."/>
            <person name="Muthemba S."/>
            <person name="Knop K."/>
            <person name="Barton G.J."/>
            <person name="Sherwood A.V."/>
            <person name="Lopez-Montes A."/>
            <person name="Asiedu R."/>
            <person name="Jamnadass R."/>
            <person name="Muchugi A."/>
            <person name="Goodstein D."/>
            <person name="Egesi C.N."/>
            <person name="Featherston J."/>
            <person name="Asfaw A."/>
            <person name="Simpson G.G."/>
            <person name="Dolezel J."/>
            <person name="Hendre P.S."/>
            <person name="Van Deynze A."/>
            <person name="Kumar P.L."/>
            <person name="Obidiegwu J.E."/>
            <person name="Bhattacharjee R."/>
            <person name="Rokhsar D.S."/>
        </authorList>
    </citation>
    <scope>NUCLEOTIDE SEQUENCE [LARGE SCALE GENOMIC DNA]</scope>
    <source>
        <strain evidence="2">cv. TDa95/00328</strain>
    </source>
</reference>
<sequence length="112" mass="13124">MVPNIELLLLTLIYSSMISCILLITISLSFLFFFFSSSILLLTLFFFDLYYLAHLVTWLITACKADLHLALVLFLCHTVRFSIRAHTVFKPWFKRALLRFKASFAHRSLHHL</sequence>
<protein>
    <submittedName>
        <fullName evidence="1">Uncharacterized protein</fullName>
    </submittedName>
</protein>
<gene>
    <name evidence="1" type="ORF">IHE45_17G078600</name>
</gene>
<organism evidence="1 2">
    <name type="scientific">Dioscorea alata</name>
    <name type="common">Purple yam</name>
    <dbReference type="NCBI Taxonomy" id="55571"/>
    <lineage>
        <taxon>Eukaryota</taxon>
        <taxon>Viridiplantae</taxon>
        <taxon>Streptophyta</taxon>
        <taxon>Embryophyta</taxon>
        <taxon>Tracheophyta</taxon>
        <taxon>Spermatophyta</taxon>
        <taxon>Magnoliopsida</taxon>
        <taxon>Liliopsida</taxon>
        <taxon>Dioscoreales</taxon>
        <taxon>Dioscoreaceae</taxon>
        <taxon>Dioscorea</taxon>
    </lineage>
</organism>
<evidence type="ECO:0000313" key="2">
    <source>
        <dbReference type="Proteomes" id="UP000827976"/>
    </source>
</evidence>
<comment type="caution">
    <text evidence="1">The sequence shown here is derived from an EMBL/GenBank/DDBJ whole genome shotgun (WGS) entry which is preliminary data.</text>
</comment>
<proteinExistence type="predicted"/>
<dbReference type="EMBL" id="CM037027">
    <property type="protein sequence ID" value="KAH7658288.1"/>
    <property type="molecule type" value="Genomic_DNA"/>
</dbReference>
<dbReference type="Proteomes" id="UP000827976">
    <property type="component" value="Chromosome 17"/>
</dbReference>
<evidence type="ECO:0000313" key="1">
    <source>
        <dbReference type="EMBL" id="KAH7658288.1"/>
    </source>
</evidence>
<keyword evidence="2" id="KW-1185">Reference proteome</keyword>
<accession>A0ACB7UDD9</accession>
<name>A0ACB7UDD9_DIOAL</name>